<evidence type="ECO:0000313" key="4">
    <source>
        <dbReference type="Proteomes" id="UP000018467"/>
    </source>
</evidence>
<feature type="coiled-coil region" evidence="1">
    <location>
        <begin position="226"/>
        <end position="300"/>
    </location>
</feature>
<keyword evidence="4" id="KW-1185">Reference proteome</keyword>
<reference evidence="4" key="1">
    <citation type="submission" date="2013-03" db="EMBL/GenBank/DDBJ databases">
        <authorList>
            <person name="Jeffery W."/>
            <person name="Warren W."/>
            <person name="Wilson R.K."/>
        </authorList>
    </citation>
    <scope>NUCLEOTIDE SEQUENCE</scope>
    <source>
        <strain evidence="4">female</strain>
    </source>
</reference>
<reference evidence="3" key="4">
    <citation type="submission" date="2025-09" db="UniProtKB">
        <authorList>
            <consortium name="Ensembl"/>
        </authorList>
    </citation>
    <scope>IDENTIFICATION</scope>
</reference>
<dbReference type="Bgee" id="ENSAMXG00000017881">
    <property type="expression patterns" value="Expressed in olfactory epithelium and 5 other cell types or tissues"/>
</dbReference>
<reference evidence="3" key="3">
    <citation type="submission" date="2025-08" db="UniProtKB">
        <authorList>
            <consortium name="Ensembl"/>
        </authorList>
    </citation>
    <scope>IDENTIFICATION</scope>
</reference>
<dbReference type="AlphaFoldDB" id="W5LF08"/>
<feature type="compositionally biased region" description="Polar residues" evidence="2">
    <location>
        <begin position="1"/>
        <end position="16"/>
    </location>
</feature>
<accession>W5LF08</accession>
<dbReference type="PANTHER" id="PTHR21623:SF2">
    <property type="entry name" value="COILED-COIL DOMAIN-CONTAINING PROTEIN 33"/>
    <property type="match status" value="1"/>
</dbReference>
<feature type="region of interest" description="Disordered" evidence="2">
    <location>
        <begin position="1"/>
        <end position="20"/>
    </location>
</feature>
<dbReference type="GO" id="GO:0005777">
    <property type="term" value="C:peroxisome"/>
    <property type="evidence" value="ECO:0007669"/>
    <property type="project" value="TreeGrafter"/>
</dbReference>
<evidence type="ECO:0000256" key="2">
    <source>
        <dbReference type="SAM" id="MobiDB-lite"/>
    </source>
</evidence>
<feature type="coiled-coil region" evidence="1">
    <location>
        <begin position="115"/>
        <end position="142"/>
    </location>
</feature>
<reference evidence="4" key="2">
    <citation type="journal article" date="2014" name="Nat. Commun.">
        <title>The cavefish genome reveals candidate genes for eye loss.</title>
        <authorList>
            <person name="McGaugh S.E."/>
            <person name="Gross J.B."/>
            <person name="Aken B."/>
            <person name="Blin M."/>
            <person name="Borowsky R."/>
            <person name="Chalopin D."/>
            <person name="Hinaux H."/>
            <person name="Jeffery W.R."/>
            <person name="Keene A."/>
            <person name="Ma L."/>
            <person name="Minx P."/>
            <person name="Murphy D."/>
            <person name="O'Quin K.E."/>
            <person name="Retaux S."/>
            <person name="Rohner N."/>
            <person name="Searle S.M."/>
            <person name="Stahl B.A."/>
            <person name="Tabin C."/>
            <person name="Volff J.N."/>
            <person name="Yoshizawa M."/>
            <person name="Warren W.C."/>
        </authorList>
    </citation>
    <scope>NUCLEOTIDE SEQUENCE [LARGE SCALE GENOMIC DNA]</scope>
    <source>
        <strain evidence="4">female</strain>
    </source>
</reference>
<feature type="coiled-coil region" evidence="1">
    <location>
        <begin position="171"/>
        <end position="198"/>
    </location>
</feature>
<dbReference type="eggNOG" id="KOG3544">
    <property type="taxonomic scope" value="Eukaryota"/>
</dbReference>
<dbReference type="InParanoid" id="W5LF08"/>
<proteinExistence type="predicted"/>
<evidence type="ECO:0000313" key="3">
    <source>
        <dbReference type="Ensembl" id="ENSAMXP00000018420.2"/>
    </source>
</evidence>
<name>W5LF08_ASTMX</name>
<sequence>MQTSEEPPVLSTTTRQLQRDGYDLPAYDALAQILPEYQHLLKIPKAPRQSKGEPGEQKKSQRSSELNQTFEVVSSARGLPVADQSDDPHVAEINEHQTKELENYRTAMCKMAEDILALRSQVTSLEAENSQLRSELSQHQDLGWTLLDDTDIDIMTKTEITDRIVSLKAKLASESSKTAEQREKIQRLQNELIRKNDSEKELVLLKQAHQQQQAVLQRYQGRIKKCAVLENTVRQQEKIIEQMEKLLDTKLRERNKENTERKKAVYKRKEEDASKRREIESVLSAENSRLREELERLRHQPPAVIIQQPVQTEQPFSDSEKLRLLGQLERAEAYIHTLEKQLEENARLWGREKQEMLIRLSEYEHGFTLTSTMGLHDLPQTDDQASVDWPALRGICPGLQTPSSAACRCSGYSGPL</sequence>
<dbReference type="GeneTree" id="ENSGT00390000017366"/>
<feature type="region of interest" description="Disordered" evidence="2">
    <location>
        <begin position="42"/>
        <end position="69"/>
    </location>
</feature>
<protein>
    <submittedName>
        <fullName evidence="3">Coiled-coil domain containing 33</fullName>
    </submittedName>
</protein>
<dbReference type="InterPro" id="IPR039889">
    <property type="entry name" value="CCD33"/>
</dbReference>
<dbReference type="STRING" id="7994.ENSAMXP00000018420"/>
<feature type="compositionally biased region" description="Basic and acidic residues" evidence="2">
    <location>
        <begin position="50"/>
        <end position="59"/>
    </location>
</feature>
<dbReference type="Ensembl" id="ENSAMXT00000018420.2">
    <property type="protein sequence ID" value="ENSAMXP00000018420.2"/>
    <property type="gene ID" value="ENSAMXG00000017881.2"/>
</dbReference>
<evidence type="ECO:0000256" key="1">
    <source>
        <dbReference type="SAM" id="Coils"/>
    </source>
</evidence>
<organism evidence="3 4">
    <name type="scientific">Astyanax mexicanus</name>
    <name type="common">Blind cave fish</name>
    <name type="synonym">Astyanax fasciatus mexicanus</name>
    <dbReference type="NCBI Taxonomy" id="7994"/>
    <lineage>
        <taxon>Eukaryota</taxon>
        <taxon>Metazoa</taxon>
        <taxon>Chordata</taxon>
        <taxon>Craniata</taxon>
        <taxon>Vertebrata</taxon>
        <taxon>Euteleostomi</taxon>
        <taxon>Actinopterygii</taxon>
        <taxon>Neopterygii</taxon>
        <taxon>Teleostei</taxon>
        <taxon>Ostariophysi</taxon>
        <taxon>Characiformes</taxon>
        <taxon>Characoidei</taxon>
        <taxon>Acestrorhamphidae</taxon>
        <taxon>Acestrorhamphinae</taxon>
        <taxon>Astyanax</taxon>
    </lineage>
</organism>
<dbReference type="PANTHER" id="PTHR21623">
    <property type="entry name" value="SPERIOLIN-BINDING FACTOR"/>
    <property type="match status" value="1"/>
</dbReference>
<dbReference type="Proteomes" id="UP000018467">
    <property type="component" value="Unassembled WGS sequence"/>
</dbReference>
<keyword evidence="1" id="KW-0175">Coiled coil</keyword>